<proteinExistence type="predicted"/>
<evidence type="ECO:0000313" key="5">
    <source>
        <dbReference type="Proteomes" id="UP000271241"/>
    </source>
</evidence>
<sequence length="628" mass="69979">MADTTRPTRVSSLADTAPRSAAATSIGSSRPQSTAAAAVSTITQPVAITPSVSPPVALQPLILARDQIFVDARSAGIDDQLAIMHACLKLGETERALHILRALTTQYPHERARFADVHLHNAFIDAYMNRSARPSTRQALYWFDEMKKYGAMPTVSTYAILIKGFLRAGTVNTAHLLLQEMLKAGHSLQALMTNPMIRDEDLKALKLLRDGRSGAEGVEISAVTIKRLMEGIGRNAASTKEEQADSDASEVKKSDNVPEAISTDVLGVRLLKKSLNPVAAKNLDLYERQLQLEDQAMIASLERLRAVAAAQGTEMKLSSSPLRTLMWQWHQKLAPMIREEQERARSITGKTDRLTYGPFITLLDADKISVLTIQQVLRLNATHGTVTGIKTARVLADVGRAIEMEYYAEQLRTRHNSVVNARRINLQTLYSSGRLFDMHVRKMQAKLLEEEPDENWLPRWPSAVRLKLGSLLTSMLISVAKIKSKRVGENVEEEVDAFYHTYLFRGGHRTGVVKFNPKLSELFSRDSISEALDPRMLPMLVLPRPWINFDSGGYMSRKNVCMRIKDSPEQYRYLKEASLQGRIGMVLNGLDVLGSQPWTINRKVFDAALEAWNTGGWWQSISKHSAAA</sequence>
<dbReference type="STRING" id="78915.A0A4P9XWE1"/>
<dbReference type="InterPro" id="IPR037159">
    <property type="entry name" value="RNA_POL_N_sf"/>
</dbReference>
<organism evidence="4 5">
    <name type="scientific">Thamnocephalis sphaerospora</name>
    <dbReference type="NCBI Taxonomy" id="78915"/>
    <lineage>
        <taxon>Eukaryota</taxon>
        <taxon>Fungi</taxon>
        <taxon>Fungi incertae sedis</taxon>
        <taxon>Zoopagomycota</taxon>
        <taxon>Zoopagomycotina</taxon>
        <taxon>Zoopagomycetes</taxon>
        <taxon>Zoopagales</taxon>
        <taxon>Sigmoideomycetaceae</taxon>
        <taxon>Thamnocephalis</taxon>
    </lineage>
</organism>
<name>A0A4P9XWE1_9FUNG</name>
<reference evidence="5" key="1">
    <citation type="journal article" date="2018" name="Nat. Microbiol.">
        <title>Leveraging single-cell genomics to expand the fungal tree of life.</title>
        <authorList>
            <person name="Ahrendt S.R."/>
            <person name="Quandt C.A."/>
            <person name="Ciobanu D."/>
            <person name="Clum A."/>
            <person name="Salamov A."/>
            <person name="Andreopoulos B."/>
            <person name="Cheng J.F."/>
            <person name="Woyke T."/>
            <person name="Pelin A."/>
            <person name="Henrissat B."/>
            <person name="Reynolds N.K."/>
            <person name="Benny G.L."/>
            <person name="Smith M.E."/>
            <person name="James T.Y."/>
            <person name="Grigoriev I.V."/>
        </authorList>
    </citation>
    <scope>NUCLEOTIDE SEQUENCE [LARGE SCALE GENOMIC DNA]</scope>
    <source>
        <strain evidence="5">RSA 1356</strain>
    </source>
</reference>
<dbReference type="InterPro" id="IPR002885">
    <property type="entry name" value="PPR_rpt"/>
</dbReference>
<gene>
    <name evidence="4" type="ORF">THASP1DRAFT_27561</name>
</gene>
<feature type="compositionally biased region" description="Polar residues" evidence="2">
    <location>
        <begin position="1"/>
        <end position="14"/>
    </location>
</feature>
<evidence type="ECO:0000259" key="3">
    <source>
        <dbReference type="SMART" id="SM01311"/>
    </source>
</evidence>
<dbReference type="PANTHER" id="PTHR10102">
    <property type="entry name" value="DNA-DIRECTED RNA POLYMERASE, MITOCHONDRIAL"/>
    <property type="match status" value="1"/>
</dbReference>
<dbReference type="InterPro" id="IPR002092">
    <property type="entry name" value="DNA-dir_Rpol_phage-type"/>
</dbReference>
<evidence type="ECO:0000256" key="2">
    <source>
        <dbReference type="SAM" id="MobiDB-lite"/>
    </source>
</evidence>
<evidence type="ECO:0000313" key="4">
    <source>
        <dbReference type="EMBL" id="RKP10634.1"/>
    </source>
</evidence>
<keyword evidence="4" id="KW-0804">Transcription</keyword>
<dbReference type="SUPFAM" id="SSF56672">
    <property type="entry name" value="DNA/RNA polymerases"/>
    <property type="match status" value="1"/>
</dbReference>
<keyword evidence="4" id="KW-0240">DNA-directed RNA polymerase</keyword>
<dbReference type="InterPro" id="IPR029262">
    <property type="entry name" value="RPOL_N"/>
</dbReference>
<evidence type="ECO:0000256" key="1">
    <source>
        <dbReference type="PROSITE-ProRule" id="PRU00708"/>
    </source>
</evidence>
<dbReference type="GO" id="GO:0034245">
    <property type="term" value="C:mitochondrial DNA-directed RNA polymerase complex"/>
    <property type="evidence" value="ECO:0007669"/>
    <property type="project" value="TreeGrafter"/>
</dbReference>
<accession>A0A4P9XWE1</accession>
<dbReference type="GO" id="GO:0003899">
    <property type="term" value="F:DNA-directed RNA polymerase activity"/>
    <property type="evidence" value="ECO:0007669"/>
    <property type="project" value="InterPro"/>
</dbReference>
<dbReference type="EMBL" id="KZ992443">
    <property type="protein sequence ID" value="RKP10634.1"/>
    <property type="molecule type" value="Genomic_DNA"/>
</dbReference>
<dbReference type="Proteomes" id="UP000271241">
    <property type="component" value="Unassembled WGS sequence"/>
</dbReference>
<feature type="domain" description="DNA-directed RNA polymerase N-terminal" evidence="3">
    <location>
        <begin position="287"/>
        <end position="595"/>
    </location>
</feature>
<dbReference type="GO" id="GO:0001018">
    <property type="term" value="F:mitochondrial promoter sequence-specific DNA binding"/>
    <property type="evidence" value="ECO:0007669"/>
    <property type="project" value="TreeGrafter"/>
</dbReference>
<dbReference type="Gene3D" id="1.10.1320.10">
    <property type="entry name" value="DNA-directed RNA polymerase, N-terminal domain"/>
    <property type="match status" value="1"/>
</dbReference>
<feature type="region of interest" description="Disordered" evidence="2">
    <location>
        <begin position="1"/>
        <end position="30"/>
    </location>
</feature>
<dbReference type="PANTHER" id="PTHR10102:SF0">
    <property type="entry name" value="DNA-DIRECTED RNA POLYMERASE, MITOCHONDRIAL"/>
    <property type="match status" value="1"/>
</dbReference>
<dbReference type="NCBIfam" id="TIGR00756">
    <property type="entry name" value="PPR"/>
    <property type="match status" value="1"/>
</dbReference>
<keyword evidence="5" id="KW-1185">Reference proteome</keyword>
<dbReference type="OrthoDB" id="276422at2759"/>
<dbReference type="InterPro" id="IPR043502">
    <property type="entry name" value="DNA/RNA_pol_sf"/>
</dbReference>
<dbReference type="InterPro" id="IPR011990">
    <property type="entry name" value="TPR-like_helical_dom_sf"/>
</dbReference>
<feature type="repeat" description="PPR" evidence="1">
    <location>
        <begin position="154"/>
        <end position="188"/>
    </location>
</feature>
<dbReference type="Gene3D" id="1.25.40.10">
    <property type="entry name" value="Tetratricopeptide repeat domain"/>
    <property type="match status" value="1"/>
</dbReference>
<dbReference type="PROSITE" id="PS51375">
    <property type="entry name" value="PPR"/>
    <property type="match status" value="2"/>
</dbReference>
<dbReference type="GO" id="GO:0006390">
    <property type="term" value="P:mitochondrial transcription"/>
    <property type="evidence" value="ECO:0007669"/>
    <property type="project" value="TreeGrafter"/>
</dbReference>
<dbReference type="Pfam" id="PF14700">
    <property type="entry name" value="RPOL_N"/>
    <property type="match status" value="1"/>
</dbReference>
<dbReference type="Pfam" id="PF13041">
    <property type="entry name" value="PPR_2"/>
    <property type="match status" value="1"/>
</dbReference>
<dbReference type="SMART" id="SM01311">
    <property type="entry name" value="RPOL_N"/>
    <property type="match status" value="1"/>
</dbReference>
<protein>
    <submittedName>
        <fullName evidence="4">DNA-directed RNA polymerase N-terminal-domain-containing protein</fullName>
    </submittedName>
</protein>
<dbReference type="AlphaFoldDB" id="A0A4P9XWE1"/>
<feature type="repeat" description="PPR" evidence="1">
    <location>
        <begin position="116"/>
        <end position="153"/>
    </location>
</feature>